<comment type="caution">
    <text evidence="4">The sequence shown here is derived from an EMBL/GenBank/DDBJ whole genome shotgun (WGS) entry which is preliminary data.</text>
</comment>
<organism evidence="4 5">
    <name type="scientific">Pleodorina starrii</name>
    <dbReference type="NCBI Taxonomy" id="330485"/>
    <lineage>
        <taxon>Eukaryota</taxon>
        <taxon>Viridiplantae</taxon>
        <taxon>Chlorophyta</taxon>
        <taxon>core chlorophytes</taxon>
        <taxon>Chlorophyceae</taxon>
        <taxon>CS clade</taxon>
        <taxon>Chlamydomonadales</taxon>
        <taxon>Volvocaceae</taxon>
        <taxon>Pleodorina</taxon>
    </lineage>
</organism>
<evidence type="ECO:0000259" key="3">
    <source>
        <dbReference type="Pfam" id="PF00735"/>
    </source>
</evidence>
<evidence type="ECO:0000256" key="1">
    <source>
        <dbReference type="RuleBase" id="RU004560"/>
    </source>
</evidence>
<name>A0A9W6EXN2_9CHLO</name>
<evidence type="ECO:0000256" key="2">
    <source>
        <dbReference type="SAM" id="MobiDB-lite"/>
    </source>
</evidence>
<feature type="compositionally biased region" description="Low complexity" evidence="2">
    <location>
        <begin position="87"/>
        <end position="113"/>
    </location>
</feature>
<dbReference type="InterPro" id="IPR027417">
    <property type="entry name" value="P-loop_NTPase"/>
</dbReference>
<proteinExistence type="inferred from homology"/>
<gene>
    <name evidence="4" type="primary">PLEST005895</name>
    <name evidence="4" type="ORF">PLESTB_000158700</name>
</gene>
<accession>A0A9W6EXN2</accession>
<keyword evidence="5" id="KW-1185">Reference proteome</keyword>
<evidence type="ECO:0000313" key="4">
    <source>
        <dbReference type="EMBL" id="GLC48882.1"/>
    </source>
</evidence>
<sequence>MEPSDPPPSESGSLIHLSAHDGDADGVGGGDVSSCYDSRSGSGSIFGLSPDDAPTQLIAMSTAAAAAAPAADTHPPQPHTESTVTDSSPLPQLPSPGSAHHTDGSAAAAATAATDDDDDGVLIFLARRLPPAPTPTPSERHADVILGAAAGSSAERTSSRPGSSSGSSRSSLGSARGGGGGGGGPSLYSACRLAPASPYLAAAAVAHAPQRRTIATSRRAMPLVVVRGGIVAVDRRALPLGRMAAAAAVTPQPGSSQRRDGLSEAAAGAVTAAVAAAAGASAEAPPAYLRVMVAGGPALGKTRWIRNLAHMYGSSTDPALRTDEQADAAGRSSSAFFPPDGPTSLAIFRTRPDALAVRLGPIPLPTTSGRRLHLTLQDTPSLGGTCEEAGGVREPGEVLRDLMSYLATQLALDHEFAGGATALATGGSADGLLPYGVNLCVYFLPPHRLRPCDLAAMSALSRLAPLLPVLAHADSMEPHELERYRQQVAGAMASYQLQGEAAPIRVAQFDPWVIDALGLDPHRRESLRTGVFAVMASETLATVTPYSSHDGSAAAAAAVSAAAAATVSAAAAASGSFPHALDDNGDAVESGGMPPASAEDVAAGLTADEPVAGFVGTALPARCYGWGCVGCADRRHSDTVLLARLLLEGVWPLLRESNRRYAAFCTEYDAANRNLGALVDRILVPYEHDDGGLATATAVQLRRELTAVQRRLDDEMSRFAQYAEEREAEMELARRDAAAAGGGGDADPRVSRQRDGAVGTVNSYLQTVLKVAAIVFVIDGLSKATSVQWLLRRIAVAASRGVRRLARAPAPSVGLTPGKPMAAAAQTFGCVFSPAGSVSVSGGGDGGAERAKVARGGGHSGSGVMRRLRRGIASEALEVKKLAATPTTWVTGLALAAARGVWGAVWERRRRQGGQPGPAAGGAGGN</sequence>
<comment type="similarity">
    <text evidence="1">Belongs to the TRAFAC class TrmE-Era-EngA-EngB-Septin-like GTPase superfamily. Septin GTPase family.</text>
</comment>
<dbReference type="InterPro" id="IPR030379">
    <property type="entry name" value="G_SEPTIN_dom"/>
</dbReference>
<feature type="domain" description="Septin-type G" evidence="3">
    <location>
        <begin position="437"/>
        <end position="498"/>
    </location>
</feature>
<evidence type="ECO:0000313" key="5">
    <source>
        <dbReference type="Proteomes" id="UP001165080"/>
    </source>
</evidence>
<dbReference type="Pfam" id="PF00735">
    <property type="entry name" value="Septin"/>
    <property type="match status" value="1"/>
</dbReference>
<keyword evidence="1" id="KW-0342">GTP-binding</keyword>
<feature type="region of interest" description="Disordered" evidence="2">
    <location>
        <begin position="734"/>
        <end position="753"/>
    </location>
</feature>
<keyword evidence="1" id="KW-0547">Nucleotide-binding</keyword>
<dbReference type="Gene3D" id="3.40.50.300">
    <property type="entry name" value="P-loop containing nucleotide triphosphate hydrolases"/>
    <property type="match status" value="1"/>
</dbReference>
<feature type="compositionally biased region" description="Low complexity" evidence="2">
    <location>
        <begin position="32"/>
        <end position="43"/>
    </location>
</feature>
<dbReference type="Proteomes" id="UP001165080">
    <property type="component" value="Unassembled WGS sequence"/>
</dbReference>
<protein>
    <recommendedName>
        <fullName evidence="3">Septin-type G domain-containing protein</fullName>
    </recommendedName>
</protein>
<feature type="region of interest" description="Disordered" evidence="2">
    <location>
        <begin position="1"/>
        <end position="113"/>
    </location>
</feature>
<dbReference type="GO" id="GO:0005525">
    <property type="term" value="F:GTP binding"/>
    <property type="evidence" value="ECO:0007669"/>
    <property type="project" value="UniProtKB-KW"/>
</dbReference>
<dbReference type="EMBL" id="BRXU01000002">
    <property type="protein sequence ID" value="GLC48882.1"/>
    <property type="molecule type" value="Genomic_DNA"/>
</dbReference>
<reference evidence="4 5" key="1">
    <citation type="journal article" date="2023" name="Commun. Biol.">
        <title>Reorganization of the ancestral sex-determining regions during the evolution of trioecy in Pleodorina starrii.</title>
        <authorList>
            <person name="Takahashi K."/>
            <person name="Suzuki S."/>
            <person name="Kawai-Toyooka H."/>
            <person name="Yamamoto K."/>
            <person name="Hamaji T."/>
            <person name="Ootsuki R."/>
            <person name="Yamaguchi H."/>
            <person name="Kawachi M."/>
            <person name="Higashiyama T."/>
            <person name="Nozaki H."/>
        </authorList>
    </citation>
    <scope>NUCLEOTIDE SEQUENCE [LARGE SCALE GENOMIC DNA]</scope>
    <source>
        <strain evidence="4 5">NIES-4479</strain>
    </source>
</reference>
<feature type="compositionally biased region" description="Low complexity" evidence="2">
    <location>
        <begin position="159"/>
        <end position="174"/>
    </location>
</feature>
<dbReference type="AlphaFoldDB" id="A0A9W6EXN2"/>
<feature type="region of interest" description="Disordered" evidence="2">
    <location>
        <begin position="150"/>
        <end position="183"/>
    </location>
</feature>